<evidence type="ECO:0000313" key="2">
    <source>
        <dbReference type="Proteomes" id="UP000218238"/>
    </source>
</evidence>
<protein>
    <submittedName>
        <fullName evidence="1">Uncharacterized protein</fullName>
    </submittedName>
</protein>
<accession>A0A2A2TNB5</accession>
<reference evidence="1 2" key="1">
    <citation type="submission" date="2017-08" db="EMBL/GenBank/DDBJ databases">
        <title>Draft genome sequence of filamentous cyanobacterium Calothrix elsteri CCALA 953.</title>
        <authorList>
            <person name="Gagunashvili A.N."/>
            <person name="Elster J."/>
            <person name="Andresson O.S."/>
        </authorList>
    </citation>
    <scope>NUCLEOTIDE SEQUENCE [LARGE SCALE GENOMIC DNA]</scope>
    <source>
        <strain evidence="1 2">CCALA 953</strain>
    </source>
</reference>
<proteinExistence type="predicted"/>
<organism evidence="1 2">
    <name type="scientific">Brunnivagina elsteri CCALA 953</name>
    <dbReference type="NCBI Taxonomy" id="987040"/>
    <lineage>
        <taxon>Bacteria</taxon>
        <taxon>Bacillati</taxon>
        <taxon>Cyanobacteriota</taxon>
        <taxon>Cyanophyceae</taxon>
        <taxon>Nostocales</taxon>
        <taxon>Calotrichaceae</taxon>
        <taxon>Brunnivagina</taxon>
    </lineage>
</organism>
<gene>
    <name evidence="1" type="ORF">CK510_04895</name>
</gene>
<dbReference type="EMBL" id="NTFS01000033">
    <property type="protein sequence ID" value="PAX59844.1"/>
    <property type="molecule type" value="Genomic_DNA"/>
</dbReference>
<keyword evidence="2" id="KW-1185">Reference proteome</keyword>
<comment type="caution">
    <text evidence="1">The sequence shown here is derived from an EMBL/GenBank/DDBJ whole genome shotgun (WGS) entry which is preliminary data.</text>
</comment>
<name>A0A2A2TNB5_9CYAN</name>
<evidence type="ECO:0000313" key="1">
    <source>
        <dbReference type="EMBL" id="PAX59844.1"/>
    </source>
</evidence>
<sequence length="121" mass="14016">MKNCSGFGVRREIGFLGLSQRLEISRGGETQFIEFFKTVTTKTTIKKPGFSLTQYDYLRCNTNRKPGFSHHRMLNATKDYSGFRVRREIGFLGLSQRLEISRRGETQFIEFFKTVAIKTGF</sequence>
<dbReference type="AlphaFoldDB" id="A0A2A2TNB5"/>
<dbReference type="RefSeq" id="WP_095720629.1">
    <property type="nucleotide sequence ID" value="NZ_NTFS01000033.1"/>
</dbReference>
<dbReference type="Proteomes" id="UP000218238">
    <property type="component" value="Unassembled WGS sequence"/>
</dbReference>